<dbReference type="GO" id="GO:0004791">
    <property type="term" value="F:thioredoxin-disulfide reductase (NADPH) activity"/>
    <property type="evidence" value="ECO:0007669"/>
    <property type="project" value="InterPro"/>
</dbReference>
<keyword evidence="6" id="KW-1015">Disulfide bond</keyword>
<dbReference type="OMA" id="KYCVIST"/>
<dbReference type="GO" id="GO:0004362">
    <property type="term" value="F:glutathione-disulfide reductase (NADPH) activity"/>
    <property type="evidence" value="ECO:0007669"/>
    <property type="project" value="TreeGrafter"/>
</dbReference>
<organism evidence="14 15">
    <name type="scientific">Stylonychia lemnae</name>
    <name type="common">Ciliate</name>
    <dbReference type="NCBI Taxonomy" id="5949"/>
    <lineage>
        <taxon>Eukaryota</taxon>
        <taxon>Sar</taxon>
        <taxon>Alveolata</taxon>
        <taxon>Ciliophora</taxon>
        <taxon>Intramacronucleata</taxon>
        <taxon>Spirotrichea</taxon>
        <taxon>Stichotrichia</taxon>
        <taxon>Sporadotrichida</taxon>
        <taxon>Oxytrichidae</taxon>
        <taxon>Stylonychinae</taxon>
        <taxon>Stylonychia</taxon>
    </lineage>
</organism>
<evidence type="ECO:0000256" key="2">
    <source>
        <dbReference type="ARBA" id="ARBA00022630"/>
    </source>
</evidence>
<dbReference type="PRINTS" id="PR00368">
    <property type="entry name" value="FADPNR"/>
</dbReference>
<dbReference type="GO" id="GO:0005829">
    <property type="term" value="C:cytosol"/>
    <property type="evidence" value="ECO:0007669"/>
    <property type="project" value="TreeGrafter"/>
</dbReference>
<evidence type="ECO:0000259" key="12">
    <source>
        <dbReference type="Pfam" id="PF02852"/>
    </source>
</evidence>
<keyword evidence="9" id="KW-0520">NAD</keyword>
<dbReference type="GO" id="GO:0045454">
    <property type="term" value="P:cell redox homeostasis"/>
    <property type="evidence" value="ECO:0007669"/>
    <property type="project" value="InterPro"/>
</dbReference>
<evidence type="ECO:0000256" key="8">
    <source>
        <dbReference type="PIRSR" id="PIRSR000350-2"/>
    </source>
</evidence>
<keyword evidence="15" id="KW-1185">Reference proteome</keyword>
<evidence type="ECO:0000256" key="7">
    <source>
        <dbReference type="ARBA" id="ARBA00023284"/>
    </source>
</evidence>
<accession>A0A078ADX8</accession>
<gene>
    <name evidence="14" type="primary">Contig3001.g3208</name>
    <name evidence="14" type="ORF">STYLEM_9408</name>
</gene>
<evidence type="ECO:0000256" key="4">
    <source>
        <dbReference type="ARBA" id="ARBA00022857"/>
    </source>
</evidence>
<dbReference type="GO" id="GO:0050660">
    <property type="term" value="F:flavin adenine dinucleotide binding"/>
    <property type="evidence" value="ECO:0007669"/>
    <property type="project" value="InterPro"/>
</dbReference>
<dbReference type="InterPro" id="IPR004099">
    <property type="entry name" value="Pyr_nucl-diS_OxRdtase_dimer"/>
</dbReference>
<keyword evidence="4" id="KW-0521">NADP</keyword>
<dbReference type="PRINTS" id="PR00411">
    <property type="entry name" value="PNDRDTASEI"/>
</dbReference>
<dbReference type="PANTHER" id="PTHR42737:SF2">
    <property type="entry name" value="GLUTATHIONE REDUCTASE"/>
    <property type="match status" value="1"/>
</dbReference>
<evidence type="ECO:0000256" key="6">
    <source>
        <dbReference type="ARBA" id="ARBA00023157"/>
    </source>
</evidence>
<dbReference type="SUPFAM" id="SSF51905">
    <property type="entry name" value="FAD/NAD(P)-binding domain"/>
    <property type="match status" value="1"/>
</dbReference>
<keyword evidence="2 11" id="KW-0285">Flavoprotein</keyword>
<dbReference type="Pfam" id="PF07992">
    <property type="entry name" value="Pyr_redox_2"/>
    <property type="match status" value="1"/>
</dbReference>
<dbReference type="InterPro" id="IPR036188">
    <property type="entry name" value="FAD/NAD-bd_sf"/>
</dbReference>
<feature type="active site" description="Proton acceptor" evidence="8">
    <location>
        <position position="547"/>
    </location>
</feature>
<feature type="binding site" evidence="9">
    <location>
        <position position="128"/>
    </location>
    <ligand>
        <name>FAD</name>
        <dbReference type="ChEBI" id="CHEBI:57692"/>
    </ligand>
</feature>
<dbReference type="PANTHER" id="PTHR42737">
    <property type="entry name" value="GLUTATHIONE REDUCTASE"/>
    <property type="match status" value="1"/>
</dbReference>
<evidence type="ECO:0000313" key="14">
    <source>
        <dbReference type="EMBL" id="CDW80410.1"/>
    </source>
</evidence>
<dbReference type="Pfam" id="PF02852">
    <property type="entry name" value="Pyr_redox_dim"/>
    <property type="match status" value="1"/>
</dbReference>
<dbReference type="InterPro" id="IPR016156">
    <property type="entry name" value="FAD/NAD-linked_Rdtase_dimer_sf"/>
</dbReference>
<evidence type="ECO:0000256" key="9">
    <source>
        <dbReference type="PIRSR" id="PIRSR000350-3"/>
    </source>
</evidence>
<dbReference type="InterPro" id="IPR012999">
    <property type="entry name" value="Pyr_OxRdtase_I_AS"/>
</dbReference>
<dbReference type="InterPro" id="IPR023753">
    <property type="entry name" value="FAD/NAD-binding_dom"/>
</dbReference>
<dbReference type="Gene3D" id="3.30.390.30">
    <property type="match status" value="1"/>
</dbReference>
<evidence type="ECO:0000256" key="11">
    <source>
        <dbReference type="RuleBase" id="RU003691"/>
    </source>
</evidence>
<protein>
    <submittedName>
        <fullName evidence="14">Pyridine nucleotide-disulphide oxidoreductase family protein</fullName>
    </submittedName>
</protein>
<dbReference type="AlphaFoldDB" id="A0A078ADX8"/>
<dbReference type="InterPro" id="IPR001100">
    <property type="entry name" value="Pyr_nuc-diS_OxRdtase"/>
</dbReference>
<feature type="disulfide bond" description="Redox-active" evidence="10">
    <location>
        <begin position="119"/>
        <end position="124"/>
    </location>
</feature>
<dbReference type="GO" id="GO:0005739">
    <property type="term" value="C:mitochondrion"/>
    <property type="evidence" value="ECO:0007669"/>
    <property type="project" value="TreeGrafter"/>
</dbReference>
<evidence type="ECO:0000256" key="5">
    <source>
        <dbReference type="ARBA" id="ARBA00023002"/>
    </source>
</evidence>
<dbReference type="PROSITE" id="PS00076">
    <property type="entry name" value="PYRIDINE_REDOX_1"/>
    <property type="match status" value="1"/>
</dbReference>
<dbReference type="InterPro" id="IPR046952">
    <property type="entry name" value="GSHR/TRXR-like"/>
</dbReference>
<dbReference type="Proteomes" id="UP000039865">
    <property type="component" value="Unassembled WGS sequence"/>
</dbReference>
<evidence type="ECO:0000313" key="15">
    <source>
        <dbReference type="Proteomes" id="UP000039865"/>
    </source>
</evidence>
<dbReference type="NCBIfam" id="TIGR01438">
    <property type="entry name" value="TGR"/>
    <property type="match status" value="1"/>
</dbReference>
<name>A0A078ADX8_STYLE</name>
<dbReference type="Gene3D" id="3.50.50.60">
    <property type="entry name" value="FAD/NAD(P)-binding domain"/>
    <property type="match status" value="2"/>
</dbReference>
<dbReference type="FunFam" id="3.50.50.60:FF:000012">
    <property type="entry name" value="Thioredoxin reductase 1, cytoplasmic"/>
    <property type="match status" value="1"/>
</dbReference>
<keyword evidence="5 11" id="KW-0560">Oxidoreductase</keyword>
<feature type="binding site" evidence="9">
    <location>
        <position position="354"/>
    </location>
    <ligand>
        <name>NAD(+)</name>
        <dbReference type="ChEBI" id="CHEBI:57540"/>
    </ligand>
</feature>
<dbReference type="OrthoDB" id="5956163at2759"/>
<dbReference type="PIRSF" id="PIRSF000350">
    <property type="entry name" value="Mercury_reductase_MerA"/>
    <property type="match status" value="1"/>
</dbReference>
<sequence length="572" mass="64408">MQTFQKYLLFQTNHLGQHSSQQFVNSLQPTLRLFSTENLGNSQQSFKKLDLKGMTLKMMKGQVQLPFKQDKKYDVVVIGGGTGGLSFAQEARKLGLSVALFDYVEPSPQGSTWGLGGTCVNVGCIPKKLFHISTQVKENIEMSGDYGWIESKNMHPTHNWETLRNNIQDYIKGINFGYKNKLKEIGVDFIDARASFKDEFTVEFNYPQTDNTKSYEIKADNFVIAAGVRPRHYENMPELRDYAITSDDLFSLKENPGKTLVIGGGYIAVECAGFLAGLGNEVILANRSSFLRVFDQDMAAKVEEQLVEEGINLMKNTVIRSVQKLGDKLFEVELEINKNNLRKIQVNTIMMAIGRDANPNSFGAENAKIQTEKNSRKILGRSEEIERTNIDHIYAVGDVVHNVPELMPVAQKSGRLLAHRVFLRKQGEVAEEKILKEYSTDYNLIPTTIFSPTEYSFVGLSEEEASAKYGADNIEIYHREATPLQYSLYKKNTKVAYMKLIVDKTQNEKVVGIHYFGPAADEVIGGFAVAMKLGMTKRDLDLTIGIHPSTSEDLFNLEVTKRSGQEYRKTEC</sequence>
<dbReference type="InterPro" id="IPR006338">
    <property type="entry name" value="Thioredoxin/glutathione_Rdtase"/>
</dbReference>
<feature type="domain" description="Pyridine nucleotide-disulphide oxidoreductase dimerisation" evidence="12">
    <location>
        <begin position="445"/>
        <end position="554"/>
    </location>
</feature>
<dbReference type="InParanoid" id="A0A078ADX8"/>
<feature type="binding site" evidence="9">
    <location>
        <position position="398"/>
    </location>
    <ligand>
        <name>FAD</name>
        <dbReference type="ChEBI" id="CHEBI:57692"/>
    </ligand>
</feature>
<keyword evidence="7 11" id="KW-0676">Redox-active center</keyword>
<dbReference type="SMR" id="A0A078ADX8"/>
<evidence type="ECO:0000256" key="10">
    <source>
        <dbReference type="PIRSR" id="PIRSR000350-4"/>
    </source>
</evidence>
<reference evidence="14 15" key="1">
    <citation type="submission" date="2014-06" db="EMBL/GenBank/DDBJ databases">
        <authorList>
            <person name="Swart Estienne"/>
        </authorList>
    </citation>
    <scope>NUCLEOTIDE SEQUENCE [LARGE SCALE GENOMIC DNA]</scope>
    <source>
        <strain evidence="14 15">130c</strain>
    </source>
</reference>
<dbReference type="EMBL" id="CCKQ01008943">
    <property type="protein sequence ID" value="CDW80410.1"/>
    <property type="molecule type" value="Genomic_DNA"/>
</dbReference>
<evidence type="ECO:0000259" key="13">
    <source>
        <dbReference type="Pfam" id="PF07992"/>
    </source>
</evidence>
<dbReference type="GO" id="GO:0006749">
    <property type="term" value="P:glutathione metabolic process"/>
    <property type="evidence" value="ECO:0007669"/>
    <property type="project" value="TreeGrafter"/>
</dbReference>
<proteinExistence type="inferred from homology"/>
<feature type="binding site" evidence="9">
    <location>
        <begin position="263"/>
        <end position="270"/>
    </location>
    <ligand>
        <name>NAD(+)</name>
        <dbReference type="ChEBI" id="CHEBI:57540"/>
    </ligand>
</feature>
<evidence type="ECO:0000256" key="3">
    <source>
        <dbReference type="ARBA" id="ARBA00022827"/>
    </source>
</evidence>
<dbReference type="GO" id="GO:0034599">
    <property type="term" value="P:cellular response to oxidative stress"/>
    <property type="evidence" value="ECO:0007669"/>
    <property type="project" value="TreeGrafter"/>
</dbReference>
<evidence type="ECO:0000256" key="1">
    <source>
        <dbReference type="ARBA" id="ARBA00007532"/>
    </source>
</evidence>
<keyword evidence="3 9" id="KW-0274">FAD</keyword>
<keyword evidence="9" id="KW-0547">Nucleotide-binding</keyword>
<feature type="domain" description="FAD/NAD(P)-binding" evidence="13">
    <location>
        <begin position="73"/>
        <end position="414"/>
    </location>
</feature>
<comment type="similarity">
    <text evidence="1 11">Belongs to the class-I pyridine nucleotide-disulfide oxidoreductase family.</text>
</comment>
<comment type="cofactor">
    <cofactor evidence="9">
        <name>FAD</name>
        <dbReference type="ChEBI" id="CHEBI:57692"/>
    </cofactor>
    <text evidence="9">Binds 1 FAD per subunit.</text>
</comment>
<dbReference type="SUPFAM" id="SSF55424">
    <property type="entry name" value="FAD/NAD-linked reductases, dimerisation (C-terminal) domain"/>
    <property type="match status" value="1"/>
</dbReference>